<name>A0A137P7C3_CONC2</name>
<feature type="signal peptide" evidence="3">
    <location>
        <begin position="1"/>
        <end position="18"/>
    </location>
</feature>
<dbReference type="InterPro" id="IPR051063">
    <property type="entry name" value="PDI"/>
</dbReference>
<comment type="similarity">
    <text evidence="1">Belongs to the protein disulfide isomerase family.</text>
</comment>
<protein>
    <submittedName>
        <fullName evidence="5">Thioredoxin-like protein</fullName>
    </submittedName>
</protein>
<dbReference type="GO" id="GO:0006457">
    <property type="term" value="P:protein folding"/>
    <property type="evidence" value="ECO:0007669"/>
    <property type="project" value="TreeGrafter"/>
</dbReference>
<dbReference type="PANTHER" id="PTHR45672">
    <property type="entry name" value="PROTEIN DISULFIDE-ISOMERASE C17H9.14C-RELATED"/>
    <property type="match status" value="1"/>
</dbReference>
<evidence type="ECO:0000313" key="5">
    <source>
        <dbReference type="EMBL" id="KXN70902.1"/>
    </source>
</evidence>
<dbReference type="Pfam" id="PF00085">
    <property type="entry name" value="Thioredoxin"/>
    <property type="match status" value="1"/>
</dbReference>
<feature type="domain" description="Thioredoxin" evidence="4">
    <location>
        <begin position="1"/>
        <end position="127"/>
    </location>
</feature>
<dbReference type="OMA" id="NCEANEA"/>
<evidence type="ECO:0000313" key="6">
    <source>
        <dbReference type="Proteomes" id="UP000070444"/>
    </source>
</evidence>
<evidence type="ECO:0000259" key="4">
    <source>
        <dbReference type="PROSITE" id="PS51352"/>
    </source>
</evidence>
<dbReference type="EMBL" id="KQ964489">
    <property type="protein sequence ID" value="KXN70902.1"/>
    <property type="molecule type" value="Genomic_DNA"/>
</dbReference>
<keyword evidence="2 3" id="KW-0732">Signal</keyword>
<dbReference type="GO" id="GO:0003756">
    <property type="term" value="F:protein disulfide isomerase activity"/>
    <property type="evidence" value="ECO:0007669"/>
    <property type="project" value="TreeGrafter"/>
</dbReference>
<feature type="chain" id="PRO_5007294593" evidence="3">
    <location>
        <begin position="19"/>
        <end position="164"/>
    </location>
</feature>
<dbReference type="OrthoDB" id="72053at2759"/>
<proteinExistence type="inferred from homology"/>
<dbReference type="CDD" id="cd02961">
    <property type="entry name" value="PDI_a_family"/>
    <property type="match status" value="1"/>
</dbReference>
<organism evidence="5 6">
    <name type="scientific">Conidiobolus coronatus (strain ATCC 28846 / CBS 209.66 / NRRL 28638)</name>
    <name type="common">Delacroixia coronata</name>
    <dbReference type="NCBI Taxonomy" id="796925"/>
    <lineage>
        <taxon>Eukaryota</taxon>
        <taxon>Fungi</taxon>
        <taxon>Fungi incertae sedis</taxon>
        <taxon>Zoopagomycota</taxon>
        <taxon>Entomophthoromycotina</taxon>
        <taxon>Entomophthoromycetes</taxon>
        <taxon>Entomophthorales</taxon>
        <taxon>Ancylistaceae</taxon>
        <taxon>Conidiobolus</taxon>
    </lineage>
</organism>
<keyword evidence="6" id="KW-1185">Reference proteome</keyword>
<dbReference type="InterPro" id="IPR036249">
    <property type="entry name" value="Thioredoxin-like_sf"/>
</dbReference>
<dbReference type="InterPro" id="IPR013766">
    <property type="entry name" value="Thioredoxin_domain"/>
</dbReference>
<dbReference type="GO" id="GO:0005783">
    <property type="term" value="C:endoplasmic reticulum"/>
    <property type="evidence" value="ECO:0007669"/>
    <property type="project" value="TreeGrafter"/>
</dbReference>
<reference evidence="5 6" key="1">
    <citation type="journal article" date="2015" name="Genome Biol. Evol.">
        <title>Phylogenomic analyses indicate that early fungi evolved digesting cell walls of algal ancestors of land plants.</title>
        <authorList>
            <person name="Chang Y."/>
            <person name="Wang S."/>
            <person name="Sekimoto S."/>
            <person name="Aerts A.L."/>
            <person name="Choi C."/>
            <person name="Clum A."/>
            <person name="LaButti K.M."/>
            <person name="Lindquist E.A."/>
            <person name="Yee Ngan C."/>
            <person name="Ohm R.A."/>
            <person name="Salamov A.A."/>
            <person name="Grigoriev I.V."/>
            <person name="Spatafora J.W."/>
            <person name="Berbee M.L."/>
        </authorList>
    </citation>
    <scope>NUCLEOTIDE SEQUENCE [LARGE SCALE GENOMIC DNA]</scope>
    <source>
        <strain evidence="5 6">NRRL 28638</strain>
    </source>
</reference>
<dbReference type="Gene3D" id="3.40.30.10">
    <property type="entry name" value="Glutaredoxin"/>
    <property type="match status" value="1"/>
</dbReference>
<evidence type="ECO:0000256" key="3">
    <source>
        <dbReference type="SAM" id="SignalP"/>
    </source>
</evidence>
<dbReference type="PANTHER" id="PTHR45672:SF3">
    <property type="entry name" value="THIOREDOXIN DOMAIN-CONTAINING PROTEIN 5"/>
    <property type="match status" value="1"/>
</dbReference>
<evidence type="ECO:0000256" key="2">
    <source>
        <dbReference type="ARBA" id="ARBA00022729"/>
    </source>
</evidence>
<dbReference type="AlphaFoldDB" id="A0A137P7C3"/>
<dbReference type="STRING" id="796925.A0A137P7C3"/>
<sequence length="164" mass="18893">MNLANWLKLITLASLSSANIVELFDTSFLDSIQSDTWFVGYFIDWSPHSRAIARSWEELSTELTQWSKDNSFNFASLNCEKNEELCKRHNIYGYPTFKIYKNGKFIEEYNGYPDINKLENYAKERAQRLEAIPETKHVAQAQAELVNDSTAVQVGTPKLEELEA</sequence>
<feature type="non-terminal residue" evidence="5">
    <location>
        <position position="164"/>
    </location>
</feature>
<accession>A0A137P7C3</accession>
<dbReference type="PROSITE" id="PS51352">
    <property type="entry name" value="THIOREDOXIN_2"/>
    <property type="match status" value="1"/>
</dbReference>
<dbReference type="SUPFAM" id="SSF52833">
    <property type="entry name" value="Thioredoxin-like"/>
    <property type="match status" value="1"/>
</dbReference>
<dbReference type="Proteomes" id="UP000070444">
    <property type="component" value="Unassembled WGS sequence"/>
</dbReference>
<gene>
    <name evidence="5" type="ORF">CONCODRAFT_6435</name>
</gene>
<evidence type="ECO:0000256" key="1">
    <source>
        <dbReference type="ARBA" id="ARBA00006347"/>
    </source>
</evidence>